<organism evidence="1 2">
    <name type="scientific">Dentiscutata heterogama</name>
    <dbReference type="NCBI Taxonomy" id="1316150"/>
    <lineage>
        <taxon>Eukaryota</taxon>
        <taxon>Fungi</taxon>
        <taxon>Fungi incertae sedis</taxon>
        <taxon>Mucoromycota</taxon>
        <taxon>Glomeromycotina</taxon>
        <taxon>Glomeromycetes</taxon>
        <taxon>Diversisporales</taxon>
        <taxon>Gigasporaceae</taxon>
        <taxon>Dentiscutata</taxon>
    </lineage>
</organism>
<reference evidence="1" key="1">
    <citation type="submission" date="2021-06" db="EMBL/GenBank/DDBJ databases">
        <authorList>
            <person name="Kallberg Y."/>
            <person name="Tangrot J."/>
            <person name="Rosling A."/>
        </authorList>
    </citation>
    <scope>NUCLEOTIDE SEQUENCE</scope>
    <source>
        <strain evidence="1">IL203A</strain>
    </source>
</reference>
<protein>
    <submittedName>
        <fullName evidence="1">11099_t:CDS:1</fullName>
    </submittedName>
</protein>
<accession>A0ACA9QX18</accession>
<dbReference type="Proteomes" id="UP000789702">
    <property type="component" value="Unassembled WGS sequence"/>
</dbReference>
<gene>
    <name evidence="1" type="ORF">DHETER_LOCUS15672</name>
</gene>
<name>A0ACA9QX18_9GLOM</name>
<feature type="non-terminal residue" evidence="1">
    <location>
        <position position="51"/>
    </location>
</feature>
<proteinExistence type="predicted"/>
<comment type="caution">
    <text evidence="1">The sequence shown here is derived from an EMBL/GenBank/DDBJ whole genome shotgun (WGS) entry which is preliminary data.</text>
</comment>
<evidence type="ECO:0000313" key="1">
    <source>
        <dbReference type="EMBL" id="CAG8767984.1"/>
    </source>
</evidence>
<keyword evidence="2" id="KW-1185">Reference proteome</keyword>
<evidence type="ECO:0000313" key="2">
    <source>
        <dbReference type="Proteomes" id="UP000789702"/>
    </source>
</evidence>
<sequence length="51" mass="5885">DLSSGMSQQTFARLLTFEKGCQFCKTEEKLLTIYWIPGVHSCNDCMFSEFL</sequence>
<feature type="non-terminal residue" evidence="1">
    <location>
        <position position="1"/>
    </location>
</feature>
<dbReference type="EMBL" id="CAJVPU010055062">
    <property type="protein sequence ID" value="CAG8767984.1"/>
    <property type="molecule type" value="Genomic_DNA"/>
</dbReference>